<dbReference type="InterPro" id="IPR015421">
    <property type="entry name" value="PyrdxlP-dep_Trfase_major"/>
</dbReference>
<evidence type="ECO:0000313" key="2">
    <source>
        <dbReference type="Proteomes" id="UP000789375"/>
    </source>
</evidence>
<feature type="non-terminal residue" evidence="1">
    <location>
        <position position="1"/>
    </location>
</feature>
<dbReference type="Proteomes" id="UP000789375">
    <property type="component" value="Unassembled WGS sequence"/>
</dbReference>
<dbReference type="Gene3D" id="3.40.640.10">
    <property type="entry name" value="Type I PLP-dependent aspartate aminotransferase-like (Major domain)"/>
    <property type="match status" value="1"/>
</dbReference>
<keyword evidence="2" id="KW-1185">Reference proteome</keyword>
<dbReference type="GO" id="GO:0071269">
    <property type="term" value="P:L-homocysteine biosynthetic process"/>
    <property type="evidence" value="ECO:0007669"/>
    <property type="project" value="TreeGrafter"/>
</dbReference>
<dbReference type="PANTHER" id="PTHR43797">
    <property type="entry name" value="HOMOCYSTEINE/CYSTEINE SYNTHASE"/>
    <property type="match status" value="1"/>
</dbReference>
<dbReference type="GO" id="GO:0005737">
    <property type="term" value="C:cytoplasm"/>
    <property type="evidence" value="ECO:0007669"/>
    <property type="project" value="TreeGrafter"/>
</dbReference>
<sequence length="135" mass="15020">AVPIYATTSFTFKSSEHAANVFNGKEAAYSYTRVALPRLGVKFIDDDDGFISIGGYLFQHKHGAEISGISRKNLFGYDSFIVKAFAEILRDVGPCQNPFGTFLLLQGVTKEMMRVSVGYEHIDDIENAFAKIREI</sequence>
<dbReference type="EMBL" id="CAJVPP010006058">
    <property type="protein sequence ID" value="CAG8673442.1"/>
    <property type="molecule type" value="Genomic_DNA"/>
</dbReference>
<gene>
    <name evidence="1" type="ORF">FMOSSE_LOCUS12527</name>
</gene>
<organism evidence="1 2">
    <name type="scientific">Funneliformis mosseae</name>
    <name type="common">Endomycorrhizal fungus</name>
    <name type="synonym">Glomus mosseae</name>
    <dbReference type="NCBI Taxonomy" id="27381"/>
    <lineage>
        <taxon>Eukaryota</taxon>
        <taxon>Fungi</taxon>
        <taxon>Fungi incertae sedis</taxon>
        <taxon>Mucoromycota</taxon>
        <taxon>Glomeromycotina</taxon>
        <taxon>Glomeromycetes</taxon>
        <taxon>Glomerales</taxon>
        <taxon>Glomeraceae</taxon>
        <taxon>Funneliformis</taxon>
    </lineage>
</organism>
<protein>
    <submittedName>
        <fullName evidence="1">8759_t:CDS:1</fullName>
    </submittedName>
</protein>
<dbReference type="GO" id="GO:0006535">
    <property type="term" value="P:cysteine biosynthetic process from serine"/>
    <property type="evidence" value="ECO:0007669"/>
    <property type="project" value="TreeGrafter"/>
</dbReference>
<proteinExistence type="predicted"/>
<name>A0A9N9ECW7_FUNMO</name>
<dbReference type="AlphaFoldDB" id="A0A9N9ECW7"/>
<accession>A0A9N9ECW7</accession>
<dbReference type="PANTHER" id="PTHR43797:SF2">
    <property type="entry name" value="HOMOCYSTEINE_CYSTEINE SYNTHASE"/>
    <property type="match status" value="1"/>
</dbReference>
<dbReference type="GO" id="GO:0004124">
    <property type="term" value="F:cysteine synthase activity"/>
    <property type="evidence" value="ECO:0007669"/>
    <property type="project" value="TreeGrafter"/>
</dbReference>
<dbReference type="GO" id="GO:0003961">
    <property type="term" value="F:O-acetylhomoserine aminocarboxypropyltransferase activity"/>
    <property type="evidence" value="ECO:0007669"/>
    <property type="project" value="TreeGrafter"/>
</dbReference>
<dbReference type="InterPro" id="IPR006235">
    <property type="entry name" value="OAc-hSer/O-AcSer_sulfhydrylase"/>
</dbReference>
<evidence type="ECO:0000313" key="1">
    <source>
        <dbReference type="EMBL" id="CAG8673442.1"/>
    </source>
</evidence>
<comment type="caution">
    <text evidence="1">The sequence shown here is derived from an EMBL/GenBank/DDBJ whole genome shotgun (WGS) entry which is preliminary data.</text>
</comment>
<reference evidence="1" key="1">
    <citation type="submission" date="2021-06" db="EMBL/GenBank/DDBJ databases">
        <authorList>
            <person name="Kallberg Y."/>
            <person name="Tangrot J."/>
            <person name="Rosling A."/>
        </authorList>
    </citation>
    <scope>NUCLEOTIDE SEQUENCE</scope>
    <source>
        <strain evidence="1">87-6 pot B 2015</strain>
    </source>
</reference>